<dbReference type="AlphaFoldDB" id="A0A381RNF6"/>
<proteinExistence type="predicted"/>
<accession>A0A381RNF6</accession>
<evidence type="ECO:0008006" key="2">
    <source>
        <dbReference type="Google" id="ProtNLM"/>
    </source>
</evidence>
<dbReference type="Pfam" id="PF04267">
    <property type="entry name" value="SoxD"/>
    <property type="match status" value="1"/>
</dbReference>
<dbReference type="EMBL" id="UINC01002143">
    <property type="protein sequence ID" value="SUZ93402.1"/>
    <property type="molecule type" value="Genomic_DNA"/>
</dbReference>
<protein>
    <recommendedName>
        <fullName evidence="2">Sarcosine oxidase subunit delta</fullName>
    </recommendedName>
</protein>
<dbReference type="GO" id="GO:0046653">
    <property type="term" value="P:tetrahydrofolate metabolic process"/>
    <property type="evidence" value="ECO:0007669"/>
    <property type="project" value="InterPro"/>
</dbReference>
<organism evidence="1">
    <name type="scientific">marine metagenome</name>
    <dbReference type="NCBI Taxonomy" id="408172"/>
    <lineage>
        <taxon>unclassified sequences</taxon>
        <taxon>metagenomes</taxon>
        <taxon>ecological metagenomes</taxon>
    </lineage>
</organism>
<dbReference type="InterPro" id="IPR006279">
    <property type="entry name" value="SoxD"/>
</dbReference>
<dbReference type="Gene3D" id="3.30.2270.10">
    <property type="entry name" value="Folate-binding superfamily"/>
    <property type="match status" value="1"/>
</dbReference>
<dbReference type="GO" id="GO:0008115">
    <property type="term" value="F:sarcosine oxidase activity"/>
    <property type="evidence" value="ECO:0007669"/>
    <property type="project" value="InterPro"/>
</dbReference>
<reference evidence="1" key="1">
    <citation type="submission" date="2018-05" db="EMBL/GenBank/DDBJ databases">
        <authorList>
            <person name="Lanie J.A."/>
            <person name="Ng W.-L."/>
            <person name="Kazmierczak K.M."/>
            <person name="Andrzejewski T.M."/>
            <person name="Davidsen T.M."/>
            <person name="Wayne K.J."/>
            <person name="Tettelin H."/>
            <person name="Glass J.I."/>
            <person name="Rusch D."/>
            <person name="Podicherti R."/>
            <person name="Tsui H.-C.T."/>
            <person name="Winkler M.E."/>
        </authorList>
    </citation>
    <scope>NUCLEOTIDE SEQUENCE</scope>
</reference>
<sequence>MSFQLNCPNCGKRAVSEFTFKSELKTRPAADADFSEWTDYVYFRENNMGPQTEWWFHSSGCQSWFLVERDTTNNTDHRSFWYNDSEQPDNN</sequence>
<dbReference type="InterPro" id="IPR038561">
    <property type="entry name" value="SoxD_sf"/>
</dbReference>
<gene>
    <name evidence="1" type="ORF">METZ01_LOCUS46256</name>
</gene>
<name>A0A381RNF6_9ZZZZ</name>
<evidence type="ECO:0000313" key="1">
    <source>
        <dbReference type="EMBL" id="SUZ93402.1"/>
    </source>
</evidence>